<dbReference type="InterPro" id="IPR025110">
    <property type="entry name" value="AMP-bd_C"/>
</dbReference>
<evidence type="ECO:0000259" key="5">
    <source>
        <dbReference type="Pfam" id="PF13193"/>
    </source>
</evidence>
<dbReference type="InterPro" id="IPR045851">
    <property type="entry name" value="AMP-bd_C_sf"/>
</dbReference>
<organism evidence="6 7">
    <name type="scientific">Aromatoleum tolulyticum</name>
    <dbReference type="NCBI Taxonomy" id="34027"/>
    <lineage>
        <taxon>Bacteria</taxon>
        <taxon>Pseudomonadati</taxon>
        <taxon>Pseudomonadota</taxon>
        <taxon>Betaproteobacteria</taxon>
        <taxon>Rhodocyclales</taxon>
        <taxon>Rhodocyclaceae</taxon>
        <taxon>Aromatoleum</taxon>
    </lineage>
</organism>
<evidence type="ECO:0000256" key="3">
    <source>
        <dbReference type="SAM" id="MobiDB-lite"/>
    </source>
</evidence>
<dbReference type="Gene3D" id="3.40.50.12780">
    <property type="entry name" value="N-terminal domain of ligase-like"/>
    <property type="match status" value="1"/>
</dbReference>
<dbReference type="Gene3D" id="3.30.300.30">
    <property type="match status" value="1"/>
</dbReference>
<dbReference type="PANTHER" id="PTHR43201">
    <property type="entry name" value="ACYL-COA SYNTHETASE"/>
    <property type="match status" value="1"/>
</dbReference>
<dbReference type="GO" id="GO:0006631">
    <property type="term" value="P:fatty acid metabolic process"/>
    <property type="evidence" value="ECO:0007669"/>
    <property type="project" value="TreeGrafter"/>
</dbReference>
<dbReference type="Proteomes" id="UP000186819">
    <property type="component" value="Unassembled WGS sequence"/>
</dbReference>
<evidence type="ECO:0000313" key="6">
    <source>
        <dbReference type="EMBL" id="SIQ09643.1"/>
    </source>
</evidence>
<feature type="domain" description="AMP-dependent synthetase/ligase" evidence="4">
    <location>
        <begin position="29"/>
        <end position="364"/>
    </location>
</feature>
<name>A0A1N6PZD1_9RHOO</name>
<dbReference type="SUPFAM" id="SSF56801">
    <property type="entry name" value="Acetyl-CoA synthetase-like"/>
    <property type="match status" value="1"/>
</dbReference>
<dbReference type="PROSITE" id="PS00455">
    <property type="entry name" value="AMP_BINDING"/>
    <property type="match status" value="1"/>
</dbReference>
<dbReference type="AlphaFoldDB" id="A0A1N6PZD1"/>
<dbReference type="Pfam" id="PF00501">
    <property type="entry name" value="AMP-binding"/>
    <property type="match status" value="1"/>
</dbReference>
<dbReference type="PANTHER" id="PTHR43201:SF5">
    <property type="entry name" value="MEDIUM-CHAIN ACYL-COA LIGASE ACSF2, MITOCHONDRIAL"/>
    <property type="match status" value="1"/>
</dbReference>
<protein>
    <submittedName>
        <fullName evidence="6">Acyl-CoA synthetase</fullName>
    </submittedName>
</protein>
<feature type="domain" description="AMP-binding enzyme C-terminal" evidence="5">
    <location>
        <begin position="416"/>
        <end position="493"/>
    </location>
</feature>
<dbReference type="OrthoDB" id="9803968at2"/>
<dbReference type="InterPro" id="IPR000873">
    <property type="entry name" value="AMP-dep_synth/lig_dom"/>
</dbReference>
<accession>A0A1N6PZD1</accession>
<dbReference type="STRING" id="34027.SAMN05421829_102268"/>
<evidence type="ECO:0000256" key="2">
    <source>
        <dbReference type="ARBA" id="ARBA00022598"/>
    </source>
</evidence>
<reference evidence="7" key="1">
    <citation type="submission" date="2017-01" db="EMBL/GenBank/DDBJ databases">
        <authorList>
            <person name="Varghese N."/>
            <person name="Submissions S."/>
        </authorList>
    </citation>
    <scope>NUCLEOTIDE SEQUENCE [LARGE SCALE GENOMIC DNA]</scope>
    <source>
        <strain evidence="7">ATCC 51758</strain>
    </source>
</reference>
<evidence type="ECO:0000259" key="4">
    <source>
        <dbReference type="Pfam" id="PF00501"/>
    </source>
</evidence>
<sequence>MPNRSPAQFSADGLTWTDASLWRQFSALAEAAPDALAVVGADGRRWSRGELRTMAQAVTAALLAAGVRPHDRIMLQGRKNAPVLAAALGISAAQAVICPFTPDLGAAERAVLDERLGHVAVIRDSDGEAIPGVPGLHLQYRGPQAQHGADERDARTAMIGFTSGTTGVPKGVMHSSAAMNYTVRACEQIAGLAPDDAILGVVPLGSAPGFTFTAHFALALGHPLVIVDPWDALETLKRIEEYGCRWGICVPTHLATLIEVARSGRWTRPSPLKVLGVGGSAMTPELIRDAKDLLGISALRMFGMSECMGHASTRPDDTPERLCHSDGKPFPGTRDEAFDGEQRMLPREQRGQAGVRGPSLFLGYCRGLGDQEYRLTDDGYFLTGDEIICDADGYLKVVGRIKDQIIRGGYNIDPAEVEAALLRHPAIAQTSVVAVPEQRLGEQACAVCAIRDGHQAPTLEEIKDHLATIGLSKKKWPEHLLVVPDFVYTTTGKIDKKRLSRMVASELGLGG</sequence>
<dbReference type="InterPro" id="IPR042099">
    <property type="entry name" value="ANL_N_sf"/>
</dbReference>
<keyword evidence="7" id="KW-1185">Reference proteome</keyword>
<dbReference type="GO" id="GO:0031956">
    <property type="term" value="F:medium-chain fatty acid-CoA ligase activity"/>
    <property type="evidence" value="ECO:0007669"/>
    <property type="project" value="TreeGrafter"/>
</dbReference>
<keyword evidence="2" id="KW-0436">Ligase</keyword>
<feature type="region of interest" description="Disordered" evidence="3">
    <location>
        <begin position="311"/>
        <end position="331"/>
    </location>
</feature>
<evidence type="ECO:0000256" key="1">
    <source>
        <dbReference type="ARBA" id="ARBA00006432"/>
    </source>
</evidence>
<dbReference type="InterPro" id="IPR020845">
    <property type="entry name" value="AMP-binding_CS"/>
</dbReference>
<gene>
    <name evidence="6" type="ORF">SAMN05421829_102268</name>
</gene>
<dbReference type="RefSeq" id="WP_076600777.1">
    <property type="nucleotide sequence ID" value="NZ_FTMD01000002.1"/>
</dbReference>
<dbReference type="EMBL" id="FTMD01000002">
    <property type="protein sequence ID" value="SIQ09643.1"/>
    <property type="molecule type" value="Genomic_DNA"/>
</dbReference>
<dbReference type="Pfam" id="PF13193">
    <property type="entry name" value="AMP-binding_C"/>
    <property type="match status" value="1"/>
</dbReference>
<comment type="similarity">
    <text evidence="1">Belongs to the ATP-dependent AMP-binding enzyme family.</text>
</comment>
<feature type="compositionally biased region" description="Basic and acidic residues" evidence="3">
    <location>
        <begin position="313"/>
        <end position="331"/>
    </location>
</feature>
<proteinExistence type="inferred from homology"/>
<evidence type="ECO:0000313" key="7">
    <source>
        <dbReference type="Proteomes" id="UP000186819"/>
    </source>
</evidence>